<dbReference type="InterPro" id="IPR024654">
    <property type="entry name" value="Calcineurin-like_PHP_lpxH"/>
</dbReference>
<dbReference type="OrthoDB" id="9785951at2"/>
<dbReference type="Pfam" id="PF12850">
    <property type="entry name" value="Metallophos_2"/>
    <property type="match status" value="1"/>
</dbReference>
<evidence type="ECO:0000256" key="2">
    <source>
        <dbReference type="RuleBase" id="RU362039"/>
    </source>
</evidence>
<feature type="domain" description="Calcineurin-like phosphoesterase" evidence="3">
    <location>
        <begin position="4"/>
        <end position="142"/>
    </location>
</feature>
<dbReference type="AlphaFoldDB" id="A0A1C2E9J7"/>
<dbReference type="InterPro" id="IPR029052">
    <property type="entry name" value="Metallo-depent_PP-like"/>
</dbReference>
<dbReference type="Gene3D" id="3.60.21.10">
    <property type="match status" value="1"/>
</dbReference>
<dbReference type="InterPro" id="IPR000979">
    <property type="entry name" value="Phosphodiesterase_MJ0936/Vps29"/>
</dbReference>
<dbReference type="EMBL" id="MDEN01000057">
    <property type="protein sequence ID" value="OCX23671.1"/>
    <property type="molecule type" value="Genomic_DNA"/>
</dbReference>
<dbReference type="NCBIfam" id="TIGR00040">
    <property type="entry name" value="yfcE"/>
    <property type="match status" value="1"/>
</dbReference>
<accession>A0A1C2E9J7</accession>
<dbReference type="PANTHER" id="PTHR11124">
    <property type="entry name" value="VACUOLAR SORTING PROTEIN VPS29"/>
    <property type="match status" value="1"/>
</dbReference>
<sequence length="155" mass="16697">MSVKIGLISDTHGLLRPQALEALQGCDYLIHGGDIGKPEILDALKAIAPLTVVRGNNDTDDAWACDVPYEAVLRIGDVGIYTTHILADVPKSLPDGIRVVVTGHSHRPLQQMRDGVLFINPGSAGPRRFKLPITVGLLHIDGDEVRGELIELALK</sequence>
<dbReference type="SUPFAM" id="SSF56300">
    <property type="entry name" value="Metallo-dependent phosphatases"/>
    <property type="match status" value="1"/>
</dbReference>
<evidence type="ECO:0000313" key="4">
    <source>
        <dbReference type="EMBL" id="OCX23671.1"/>
    </source>
</evidence>
<evidence type="ECO:0000256" key="1">
    <source>
        <dbReference type="ARBA" id="ARBA00008950"/>
    </source>
</evidence>
<dbReference type="RefSeq" id="WP_065987574.1">
    <property type="nucleotide sequence ID" value="NZ_MDEN01000057.1"/>
</dbReference>
<reference evidence="4 5" key="1">
    <citation type="submission" date="2016-08" db="EMBL/GenBank/DDBJ databases">
        <title>Whole genome sequence of Pseudomonas graminis strain UASWS1507, a potential biological control agent for agriculture.</title>
        <authorList>
            <person name="Crovadore J."/>
            <person name="Calmin G."/>
            <person name="Chablais R."/>
            <person name="Cochard B."/>
            <person name="Lefort F."/>
        </authorList>
    </citation>
    <scope>NUCLEOTIDE SEQUENCE [LARGE SCALE GENOMIC DNA]</scope>
    <source>
        <strain evidence="4 5">UASWS1507</strain>
    </source>
</reference>
<comment type="similarity">
    <text evidence="1 2">Belongs to the metallophosphoesterase superfamily. YfcE family.</text>
</comment>
<proteinExistence type="inferred from homology"/>
<evidence type="ECO:0000259" key="3">
    <source>
        <dbReference type="Pfam" id="PF12850"/>
    </source>
</evidence>
<name>A0A1C2E9J7_9PSED</name>
<dbReference type="GO" id="GO:0016787">
    <property type="term" value="F:hydrolase activity"/>
    <property type="evidence" value="ECO:0007669"/>
    <property type="project" value="UniProtKB-UniRule"/>
</dbReference>
<organism evidence="4 5">
    <name type="scientific">Pseudomonas graminis</name>
    <dbReference type="NCBI Taxonomy" id="158627"/>
    <lineage>
        <taxon>Bacteria</taxon>
        <taxon>Pseudomonadati</taxon>
        <taxon>Pseudomonadota</taxon>
        <taxon>Gammaproteobacteria</taxon>
        <taxon>Pseudomonadales</taxon>
        <taxon>Pseudomonadaceae</taxon>
        <taxon>Pseudomonas</taxon>
    </lineage>
</organism>
<comment type="caution">
    <text evidence="4">The sequence shown here is derived from an EMBL/GenBank/DDBJ whole genome shotgun (WGS) entry which is preliminary data.</text>
</comment>
<keyword evidence="2" id="KW-0479">Metal-binding</keyword>
<gene>
    <name evidence="4" type="ORF">BBI10_06540</name>
</gene>
<protein>
    <recommendedName>
        <fullName evidence="2">Phosphoesterase</fullName>
        <ecNumber evidence="2">3.1.4.-</ecNumber>
    </recommendedName>
</protein>
<dbReference type="GO" id="GO:0046872">
    <property type="term" value="F:metal ion binding"/>
    <property type="evidence" value="ECO:0007669"/>
    <property type="project" value="UniProtKB-KW"/>
</dbReference>
<dbReference type="Proteomes" id="UP000095143">
    <property type="component" value="Unassembled WGS sequence"/>
</dbReference>
<evidence type="ECO:0000313" key="5">
    <source>
        <dbReference type="Proteomes" id="UP000095143"/>
    </source>
</evidence>
<dbReference type="EC" id="3.1.4.-" evidence="2"/>
<comment type="cofactor">
    <cofactor evidence="2">
        <name>a divalent metal cation</name>
        <dbReference type="ChEBI" id="CHEBI:60240"/>
    </cofactor>
</comment>